<reference evidence="2" key="1">
    <citation type="submission" date="2022-03" db="EMBL/GenBank/DDBJ databases">
        <title>A functionally conserved STORR gene fusion in Papaver species that diverged 16.8 million years ago.</title>
        <authorList>
            <person name="Catania T."/>
        </authorList>
    </citation>
    <scope>NUCLEOTIDE SEQUENCE</scope>
    <source>
        <strain evidence="2">S-191538</strain>
    </source>
</reference>
<accession>A0AA42AU26</accession>
<protein>
    <submittedName>
        <fullName evidence="2">Uncharacterized protein</fullName>
    </submittedName>
</protein>
<gene>
    <name evidence="2" type="ORF">MKW94_012884</name>
</gene>
<evidence type="ECO:0000313" key="2">
    <source>
        <dbReference type="EMBL" id="MCL7041368.1"/>
    </source>
</evidence>
<comment type="caution">
    <text evidence="2">The sequence shown here is derived from an EMBL/GenBank/DDBJ whole genome shotgun (WGS) entry which is preliminary data.</text>
</comment>
<dbReference type="EMBL" id="JAJJMA010223086">
    <property type="protein sequence ID" value="MCL7041368.1"/>
    <property type="molecule type" value="Genomic_DNA"/>
</dbReference>
<organism evidence="2 3">
    <name type="scientific">Papaver nudicaule</name>
    <name type="common">Iceland poppy</name>
    <dbReference type="NCBI Taxonomy" id="74823"/>
    <lineage>
        <taxon>Eukaryota</taxon>
        <taxon>Viridiplantae</taxon>
        <taxon>Streptophyta</taxon>
        <taxon>Embryophyta</taxon>
        <taxon>Tracheophyta</taxon>
        <taxon>Spermatophyta</taxon>
        <taxon>Magnoliopsida</taxon>
        <taxon>Ranunculales</taxon>
        <taxon>Papaveraceae</taxon>
        <taxon>Papaveroideae</taxon>
        <taxon>Papaver</taxon>
    </lineage>
</organism>
<evidence type="ECO:0000256" key="1">
    <source>
        <dbReference type="SAM" id="MobiDB-lite"/>
    </source>
</evidence>
<evidence type="ECO:0000313" key="3">
    <source>
        <dbReference type="Proteomes" id="UP001177140"/>
    </source>
</evidence>
<proteinExistence type="predicted"/>
<name>A0AA42AU26_PAPNU</name>
<dbReference type="Proteomes" id="UP001177140">
    <property type="component" value="Unassembled WGS sequence"/>
</dbReference>
<keyword evidence="3" id="KW-1185">Reference proteome</keyword>
<sequence length="137" mass="15620">MDNDSHVTLDNGQPRTIGGSGQRSESDNMNTIMQVIADLREHQRQLEERIGVMPVRTAEVGRNYNEPGELLVLYLKFAPEEFCGTPPDPEKAEEWLQNAEHVLEHVSNDQSTWVGLATYKLRGPSRDWWNATKKSEE</sequence>
<dbReference type="AlphaFoldDB" id="A0AA42AU26"/>
<feature type="region of interest" description="Disordered" evidence="1">
    <location>
        <begin position="1"/>
        <end position="28"/>
    </location>
</feature>